<gene>
    <name evidence="2" type="ORF">QWZ14_00200</name>
</gene>
<dbReference type="Proteomes" id="UP001529369">
    <property type="component" value="Unassembled WGS sequence"/>
</dbReference>
<name>A0ABT7ZZB4_9PROT</name>
<dbReference type="Pfam" id="PF11911">
    <property type="entry name" value="DUF3429"/>
    <property type="match status" value="1"/>
</dbReference>
<keyword evidence="1" id="KW-1133">Transmembrane helix</keyword>
<keyword evidence="1" id="KW-0812">Transmembrane</keyword>
<feature type="transmembrane region" description="Helical" evidence="1">
    <location>
        <begin position="35"/>
        <end position="56"/>
    </location>
</feature>
<comment type="caution">
    <text evidence="2">The sequence shown here is derived from an EMBL/GenBank/DDBJ whole genome shotgun (WGS) entry which is preliminary data.</text>
</comment>
<sequence length="147" mass="14964">MPSSARWLGAAGLLPFYLTLLAAWAGPAEWRGIALFALATYGMVILSFLGAVHWGLALRAPEAEAGYAAQRHGLGVLPALIAWAALMLPPVPGLSMLALAILATAAAETLAARRGLVPPEYLRLRWALSLGAALALLGGAATAAGGG</sequence>
<dbReference type="RefSeq" id="WP_290314531.1">
    <property type="nucleotide sequence ID" value="NZ_JAUFPN010000001.1"/>
</dbReference>
<proteinExistence type="predicted"/>
<evidence type="ECO:0000256" key="1">
    <source>
        <dbReference type="SAM" id="Phobius"/>
    </source>
</evidence>
<dbReference type="EMBL" id="JAUFPN010000001">
    <property type="protein sequence ID" value="MDN3562810.1"/>
    <property type="molecule type" value="Genomic_DNA"/>
</dbReference>
<evidence type="ECO:0000313" key="3">
    <source>
        <dbReference type="Proteomes" id="UP001529369"/>
    </source>
</evidence>
<feature type="transmembrane region" description="Helical" evidence="1">
    <location>
        <begin position="124"/>
        <end position="144"/>
    </location>
</feature>
<dbReference type="PANTHER" id="PTHR15887">
    <property type="entry name" value="TRANSMEMBRANE PROTEIN 69"/>
    <property type="match status" value="1"/>
</dbReference>
<evidence type="ECO:0000313" key="2">
    <source>
        <dbReference type="EMBL" id="MDN3562810.1"/>
    </source>
</evidence>
<dbReference type="InterPro" id="IPR021836">
    <property type="entry name" value="DUF3429"/>
</dbReference>
<protein>
    <submittedName>
        <fullName evidence="2">DUF3429 domain-containing protein</fullName>
    </submittedName>
</protein>
<reference evidence="3" key="1">
    <citation type="journal article" date="2019" name="Int. J. Syst. Evol. Microbiol.">
        <title>The Global Catalogue of Microorganisms (GCM) 10K type strain sequencing project: providing services to taxonomists for standard genome sequencing and annotation.</title>
        <authorList>
            <consortium name="The Broad Institute Genomics Platform"/>
            <consortium name="The Broad Institute Genome Sequencing Center for Infectious Disease"/>
            <person name="Wu L."/>
            <person name="Ma J."/>
        </authorList>
    </citation>
    <scope>NUCLEOTIDE SEQUENCE [LARGE SCALE GENOMIC DNA]</scope>
    <source>
        <strain evidence="3">CECT 7131</strain>
    </source>
</reference>
<keyword evidence="1" id="KW-0472">Membrane</keyword>
<keyword evidence="3" id="KW-1185">Reference proteome</keyword>
<organism evidence="2 3">
    <name type="scientific">Paeniroseomonas aquatica</name>
    <dbReference type="NCBI Taxonomy" id="373043"/>
    <lineage>
        <taxon>Bacteria</taxon>
        <taxon>Pseudomonadati</taxon>
        <taxon>Pseudomonadota</taxon>
        <taxon>Alphaproteobacteria</taxon>
        <taxon>Acetobacterales</taxon>
        <taxon>Acetobacteraceae</taxon>
        <taxon>Paeniroseomonas</taxon>
    </lineage>
</organism>
<dbReference type="PANTHER" id="PTHR15887:SF1">
    <property type="entry name" value="TRANSMEMBRANE PROTEIN 69"/>
    <property type="match status" value="1"/>
</dbReference>
<accession>A0ABT7ZZB4</accession>